<dbReference type="PANTHER" id="PTHR37309:SF1">
    <property type="entry name" value="SLR0284 PROTEIN"/>
    <property type="match status" value="1"/>
</dbReference>
<dbReference type="Pfam" id="PF04020">
    <property type="entry name" value="Phage_holin_4_2"/>
    <property type="match status" value="1"/>
</dbReference>
<sequence length="110" mass="12229">MKLFVKYISIVLAIYLLSLVLNTIYIGSFGSLLIMGMVLLLVNLILKPILMLITLPVNLLTLGLFSFVVNAWTIMIADYFVENISMGGFMNSLLAAFIIAILNNLLKDKD</sequence>
<keyword evidence="1" id="KW-0472">Membrane</keyword>
<evidence type="ECO:0000313" key="2">
    <source>
        <dbReference type="EMBL" id="WAJ23160.1"/>
    </source>
</evidence>
<keyword evidence="1" id="KW-1133">Transmembrane helix</keyword>
<feature type="transmembrane region" description="Helical" evidence="1">
    <location>
        <begin position="89"/>
        <end position="106"/>
    </location>
</feature>
<gene>
    <name evidence="2" type="ORF">OW255_16555</name>
</gene>
<evidence type="ECO:0000313" key="3">
    <source>
        <dbReference type="Proteomes" id="UP001163115"/>
    </source>
</evidence>
<proteinExistence type="predicted"/>
<name>A0ABY7A910_9FIRM</name>
<dbReference type="InterPro" id="IPR007165">
    <property type="entry name" value="Phage_holin_4_2"/>
</dbReference>
<dbReference type="Proteomes" id="UP001163115">
    <property type="component" value="Chromosome"/>
</dbReference>
<feature type="transmembrane region" description="Helical" evidence="1">
    <location>
        <begin position="32"/>
        <end position="50"/>
    </location>
</feature>
<dbReference type="PANTHER" id="PTHR37309">
    <property type="entry name" value="SLR0284 PROTEIN"/>
    <property type="match status" value="1"/>
</dbReference>
<protein>
    <submittedName>
        <fullName evidence="2">Phage holin family protein</fullName>
    </submittedName>
</protein>
<dbReference type="RefSeq" id="WP_268114692.1">
    <property type="nucleotide sequence ID" value="NZ_CP113524.1"/>
</dbReference>
<organism evidence="2 3">
    <name type="scientific">Lacrimispora xylanolytica</name>
    <dbReference type="NCBI Taxonomy" id="29375"/>
    <lineage>
        <taxon>Bacteria</taxon>
        <taxon>Bacillati</taxon>
        <taxon>Bacillota</taxon>
        <taxon>Clostridia</taxon>
        <taxon>Lachnospirales</taxon>
        <taxon>Lachnospiraceae</taxon>
        <taxon>Lacrimispora</taxon>
    </lineage>
</organism>
<dbReference type="EMBL" id="CP113524">
    <property type="protein sequence ID" value="WAJ23160.1"/>
    <property type="molecule type" value="Genomic_DNA"/>
</dbReference>
<evidence type="ECO:0000256" key="1">
    <source>
        <dbReference type="SAM" id="Phobius"/>
    </source>
</evidence>
<accession>A0ABY7A910</accession>
<feature type="transmembrane region" description="Helical" evidence="1">
    <location>
        <begin position="7"/>
        <end position="26"/>
    </location>
</feature>
<feature type="transmembrane region" description="Helical" evidence="1">
    <location>
        <begin position="57"/>
        <end position="77"/>
    </location>
</feature>
<keyword evidence="3" id="KW-1185">Reference proteome</keyword>
<reference evidence="2" key="1">
    <citation type="submission" date="2022-11" db="EMBL/GenBank/DDBJ databases">
        <title>Lacrimispora xylanolytica sy1, complete genome.</title>
        <authorList>
            <person name="Choi S."/>
        </authorList>
    </citation>
    <scope>NUCLEOTIDE SEQUENCE</scope>
    <source>
        <strain evidence="2">Sy1</strain>
    </source>
</reference>
<keyword evidence="1" id="KW-0812">Transmembrane</keyword>